<feature type="compositionally biased region" description="Basic and acidic residues" evidence="2">
    <location>
        <begin position="227"/>
        <end position="258"/>
    </location>
</feature>
<feature type="compositionally biased region" description="Basic and acidic residues" evidence="2">
    <location>
        <begin position="107"/>
        <end position="133"/>
    </location>
</feature>
<accession>A0A5F8H406</accession>
<organism evidence="3 4">
    <name type="scientific">Monodelphis domestica</name>
    <name type="common">Gray short-tailed opossum</name>
    <dbReference type="NCBI Taxonomy" id="13616"/>
    <lineage>
        <taxon>Eukaryota</taxon>
        <taxon>Metazoa</taxon>
        <taxon>Chordata</taxon>
        <taxon>Craniata</taxon>
        <taxon>Vertebrata</taxon>
        <taxon>Euteleostomi</taxon>
        <taxon>Mammalia</taxon>
        <taxon>Metatheria</taxon>
        <taxon>Didelphimorphia</taxon>
        <taxon>Didelphidae</taxon>
        <taxon>Monodelphis</taxon>
    </lineage>
</organism>
<keyword evidence="1" id="KW-0175">Coiled coil</keyword>
<name>A0A5F8H406_MONDO</name>
<feature type="compositionally biased region" description="Basic and acidic residues" evidence="2">
    <location>
        <begin position="30"/>
        <end position="78"/>
    </location>
</feature>
<dbReference type="Proteomes" id="UP000002280">
    <property type="component" value="Unplaced"/>
</dbReference>
<gene>
    <name evidence="3" type="primary">NEXN</name>
</gene>
<evidence type="ECO:0000313" key="4">
    <source>
        <dbReference type="Proteomes" id="UP000002280"/>
    </source>
</evidence>
<feature type="region of interest" description="Disordered" evidence="2">
    <location>
        <begin position="1"/>
        <end position="133"/>
    </location>
</feature>
<feature type="coiled-coil region" evidence="1">
    <location>
        <begin position="351"/>
        <end position="396"/>
    </location>
</feature>
<reference evidence="3" key="3">
    <citation type="submission" date="2025-09" db="UniProtKB">
        <authorList>
            <consortium name="Ensembl"/>
        </authorList>
    </citation>
    <scope>IDENTIFICATION</scope>
</reference>
<evidence type="ECO:0000313" key="3">
    <source>
        <dbReference type="Ensembl" id="ENSMODP00000054309.1"/>
    </source>
</evidence>
<feature type="region of interest" description="Disordered" evidence="2">
    <location>
        <begin position="458"/>
        <end position="477"/>
    </location>
</feature>
<evidence type="ECO:0000256" key="1">
    <source>
        <dbReference type="SAM" id="Coils"/>
    </source>
</evidence>
<dbReference type="Ensembl" id="ENSMODT00000060074.1">
    <property type="protein sequence ID" value="ENSMODP00000054309.1"/>
    <property type="gene ID" value="ENSMODG00000020802.4"/>
</dbReference>
<dbReference type="PANTHER" id="PTHR21508">
    <property type="entry name" value="MITOGUARDIN"/>
    <property type="match status" value="1"/>
</dbReference>
<dbReference type="GeneTree" id="ENSGT00730000111176"/>
<dbReference type="PANTHER" id="PTHR21508:SF4">
    <property type="entry name" value="MITOGUARDIN 2"/>
    <property type="match status" value="1"/>
</dbReference>
<dbReference type="AlphaFoldDB" id="A0A5F8H406"/>
<reference evidence="3" key="2">
    <citation type="submission" date="2025-08" db="UniProtKB">
        <authorList>
            <consortium name="Ensembl"/>
        </authorList>
    </citation>
    <scope>IDENTIFICATION</scope>
</reference>
<evidence type="ECO:0000256" key="2">
    <source>
        <dbReference type="SAM" id="MobiDB-lite"/>
    </source>
</evidence>
<dbReference type="Bgee" id="ENSMODG00000020802">
    <property type="expression patterns" value="Expressed in heart and 19 other cell types or tissues"/>
</dbReference>
<feature type="region of interest" description="Disordered" evidence="2">
    <location>
        <begin position="227"/>
        <end position="349"/>
    </location>
</feature>
<proteinExistence type="predicted"/>
<keyword evidence="4" id="KW-1185">Reference proteome</keyword>
<protein>
    <submittedName>
        <fullName evidence="3">Nexilin F-actin binding protein</fullName>
    </submittedName>
</protein>
<reference evidence="3" key="1">
    <citation type="journal article" date="2007" name="Nature">
        <title>Genome of the marsupial Monodelphis domestica reveals innovation in non-coding sequences.</title>
        <authorList>
            <person name="Mikkelsen T.S."/>
            <person name="Wakefield M.J."/>
            <person name="Aken B."/>
            <person name="Amemiya C.T."/>
            <person name="Chang J.L."/>
            <person name="Duke S."/>
            <person name="Garber M."/>
            <person name="Gentles A.J."/>
            <person name="Goodstadt L."/>
            <person name="Heger A."/>
            <person name="Jurka J."/>
            <person name="Kamal M."/>
            <person name="Mauceli E."/>
            <person name="Searle S.M."/>
            <person name="Sharpe T."/>
            <person name="Baker M.L."/>
            <person name="Batzer M.A."/>
            <person name="Benos P.V."/>
            <person name="Belov K."/>
            <person name="Clamp M."/>
            <person name="Cook A."/>
            <person name="Cuff J."/>
            <person name="Das R."/>
            <person name="Davidow L."/>
            <person name="Deakin J.E."/>
            <person name="Fazzari M.J."/>
            <person name="Glass J.L."/>
            <person name="Grabherr M."/>
            <person name="Greally J.M."/>
            <person name="Gu W."/>
            <person name="Hore T.A."/>
            <person name="Huttley G.A."/>
            <person name="Kleber M."/>
            <person name="Jirtle R.L."/>
            <person name="Koina E."/>
            <person name="Lee J.T."/>
            <person name="Mahony S."/>
            <person name="Marra M.A."/>
            <person name="Miller R.D."/>
            <person name="Nicholls R.D."/>
            <person name="Oda M."/>
            <person name="Papenfuss A.T."/>
            <person name="Parra Z.E."/>
            <person name="Pollock D.D."/>
            <person name="Ray D.A."/>
            <person name="Schein J.E."/>
            <person name="Speed T.P."/>
            <person name="Thompson K."/>
            <person name="VandeBerg J.L."/>
            <person name="Wade C.M."/>
            <person name="Walker J.A."/>
            <person name="Waters P.D."/>
            <person name="Webber C."/>
            <person name="Weidman J.R."/>
            <person name="Xie X."/>
            <person name="Zody M.C."/>
            <person name="Baldwin J."/>
            <person name="Abdouelleil A."/>
            <person name="Abdulkadir J."/>
            <person name="Abebe A."/>
            <person name="Abera B."/>
            <person name="Abreu J."/>
            <person name="Acer S.C."/>
            <person name="Aftuck L."/>
            <person name="Alexander A."/>
            <person name="An P."/>
            <person name="Anderson E."/>
            <person name="Anderson S."/>
            <person name="Arachi H."/>
            <person name="Azer M."/>
            <person name="Bachantsang P."/>
            <person name="Barry A."/>
            <person name="Bayul T."/>
            <person name="Berlin A."/>
            <person name="Bessette D."/>
            <person name="Bloom T."/>
            <person name="Bloom T."/>
            <person name="Boguslavskiy L."/>
            <person name="Bonnet C."/>
            <person name="Boukhgalter B."/>
            <person name="Bourzgui I."/>
            <person name="Brown A."/>
            <person name="Cahill P."/>
            <person name="Channer S."/>
            <person name="Cheshatsang Y."/>
            <person name="Chuda L."/>
            <person name="Citroen M."/>
            <person name="Collymore A."/>
            <person name="Cooke P."/>
            <person name="Costello M."/>
            <person name="D'Aco K."/>
            <person name="Daza R."/>
            <person name="De Haan G."/>
            <person name="DeGray S."/>
            <person name="DeMaso C."/>
            <person name="Dhargay N."/>
            <person name="Dooley K."/>
            <person name="Dooley E."/>
            <person name="Doricent M."/>
            <person name="Dorje P."/>
            <person name="Dorjee K."/>
            <person name="Dupes A."/>
            <person name="Elong R."/>
            <person name="Falk J."/>
            <person name="Farina A."/>
            <person name="Faro S."/>
            <person name="Ferguson D."/>
            <person name="Fisher S."/>
            <person name="Foley C.D."/>
            <person name="Franke A."/>
            <person name="Friedrich D."/>
            <person name="Gadbois L."/>
            <person name="Gearin G."/>
            <person name="Gearin C.R."/>
            <person name="Giannoukos G."/>
            <person name="Goode T."/>
            <person name="Graham J."/>
            <person name="Grandbois E."/>
            <person name="Grewal S."/>
            <person name="Gyaltsen K."/>
            <person name="Hafez N."/>
            <person name="Hagos B."/>
            <person name="Hall J."/>
            <person name="Henson C."/>
            <person name="Hollinger A."/>
            <person name="Honan T."/>
            <person name="Huard M.D."/>
            <person name="Hughes L."/>
            <person name="Hurhula B."/>
            <person name="Husby M.E."/>
            <person name="Kamat A."/>
            <person name="Kanga B."/>
            <person name="Kashin S."/>
            <person name="Khazanovich D."/>
            <person name="Kisner P."/>
            <person name="Lance K."/>
            <person name="Lara M."/>
            <person name="Lee W."/>
            <person name="Lennon N."/>
            <person name="Letendre F."/>
            <person name="LeVine R."/>
            <person name="Lipovsky A."/>
            <person name="Liu X."/>
            <person name="Liu J."/>
            <person name="Liu S."/>
            <person name="Lokyitsang T."/>
            <person name="Lokyitsang Y."/>
            <person name="Lubonja R."/>
            <person name="Lui A."/>
            <person name="MacDonald P."/>
            <person name="Magnisalis V."/>
            <person name="Maru K."/>
            <person name="Matthews C."/>
            <person name="McCusker W."/>
            <person name="McDonough S."/>
            <person name="Mehta T."/>
            <person name="Meldrim J."/>
            <person name="Meneus L."/>
            <person name="Mihai O."/>
            <person name="Mihalev A."/>
            <person name="Mihova T."/>
            <person name="Mittelman R."/>
            <person name="Mlenga V."/>
            <person name="Montmayeur A."/>
            <person name="Mulrain L."/>
            <person name="Navidi A."/>
            <person name="Naylor J."/>
            <person name="Negash T."/>
            <person name="Nguyen T."/>
            <person name="Nguyen N."/>
            <person name="Nicol R."/>
            <person name="Norbu C."/>
            <person name="Norbu N."/>
            <person name="Novod N."/>
            <person name="O'Neill B."/>
            <person name="Osman S."/>
            <person name="Markiewicz E."/>
            <person name="Oyono O.L."/>
            <person name="Patti C."/>
            <person name="Phunkhang P."/>
            <person name="Pierre F."/>
            <person name="Priest M."/>
            <person name="Raghuraman S."/>
            <person name="Rege F."/>
            <person name="Reyes R."/>
            <person name="Rise C."/>
            <person name="Rogov P."/>
            <person name="Ross K."/>
            <person name="Ryan E."/>
            <person name="Settipalli S."/>
            <person name="Shea T."/>
            <person name="Sherpa N."/>
            <person name="Shi L."/>
            <person name="Shih D."/>
            <person name="Sparrow T."/>
            <person name="Spaulding J."/>
            <person name="Stalker J."/>
            <person name="Stange-Thomann N."/>
            <person name="Stavropoulos S."/>
            <person name="Stone C."/>
            <person name="Strader C."/>
            <person name="Tesfaye S."/>
            <person name="Thomson T."/>
            <person name="Thoulutsang Y."/>
            <person name="Thoulutsang D."/>
            <person name="Topham K."/>
            <person name="Topping I."/>
            <person name="Tsamla T."/>
            <person name="Vassiliev H."/>
            <person name="Vo A."/>
            <person name="Wangchuk T."/>
            <person name="Wangdi T."/>
            <person name="Weiand M."/>
            <person name="Wilkinson J."/>
            <person name="Wilson A."/>
            <person name="Yadav S."/>
            <person name="Young G."/>
            <person name="Yu Q."/>
            <person name="Zembek L."/>
            <person name="Zhong D."/>
            <person name="Zimmer A."/>
            <person name="Zwirko Z."/>
            <person name="Jaffe D.B."/>
            <person name="Alvarez P."/>
            <person name="Brockman W."/>
            <person name="Butler J."/>
            <person name="Chin C."/>
            <person name="Gnerre S."/>
            <person name="MacCallum I."/>
            <person name="Graves J.A."/>
            <person name="Ponting C.P."/>
            <person name="Breen M."/>
            <person name="Samollow P.B."/>
            <person name="Lander E.S."/>
            <person name="Lindblad-Toh K."/>
        </authorList>
    </citation>
    <scope>NUCLEOTIDE SEQUENCE [LARGE SCALE GENOMIC DNA]</scope>
</reference>
<feature type="compositionally biased region" description="Basic and acidic residues" evidence="2">
    <location>
        <begin position="291"/>
        <end position="326"/>
    </location>
</feature>
<sequence length="490" mass="57372">MTDVSQKAEILLSSSKPVPKTYVPKLGQGDVKDKFEAMQKAREERNQRRSRDEKQRRKEQFLREREWNRRKQEMKEMLASDDDDDDEATTKAEKAYVPKLTGTVKGKFAEMEKQRQEEQRKRTEEERKRRIEQDLLEKRKIQRELAKRAQQEGDASLLVTVVPGRAHKTAGNVQKAFEDLERASGEEQRVLKEAMCLSLVMDEEAEDVAGAKGSPSPGRLKFTFEEMEKERQETRKRQAAEEARQRLQEERRAFEEARQQMAGEGGEDGCGMQTCPRERLGPGKLRLSFEGLERQRREEEKRRAQEEGQRRREEEKRAFAEARKSMVLDADSEELHRPGSLESLPPGKLEMNFEELLKQKMEEEKRRTEEERKHRLEMEKQAFAQLRQEMGQEEEESEIFEPSREYEELMKLKRSGSIQAKTLRSKFERIGQVSEEEIQKKVEEERARRRAADLEIKEREAEHFHEPTTTSSLLSGACSRPFLCGARQGP</sequence>